<reference evidence="4 5" key="1">
    <citation type="submission" date="2016-01" db="EMBL/GenBank/DDBJ databases">
        <authorList>
            <person name="Oliw E.H."/>
        </authorList>
    </citation>
    <scope>NUCLEOTIDE SEQUENCE [LARGE SCALE GENOMIC DNA]</scope>
    <source>
        <strain evidence="4 5">Zutra 3-1</strain>
    </source>
</reference>
<evidence type="ECO:0000313" key="5">
    <source>
        <dbReference type="Proteomes" id="UP000191987"/>
    </source>
</evidence>
<dbReference type="EMBL" id="FBWG01000003">
    <property type="protein sequence ID" value="CUX13286.1"/>
    <property type="molecule type" value="Genomic_DNA"/>
</dbReference>
<feature type="transmembrane region" description="Helical" evidence="3">
    <location>
        <begin position="228"/>
        <end position="251"/>
    </location>
</feature>
<evidence type="ECO:0000256" key="3">
    <source>
        <dbReference type="SAM" id="Phobius"/>
    </source>
</evidence>
<dbReference type="GO" id="GO:0006229">
    <property type="term" value="P:dUTP biosynthetic process"/>
    <property type="evidence" value="ECO:0007669"/>
    <property type="project" value="InterPro"/>
</dbReference>
<dbReference type="InterPro" id="IPR036157">
    <property type="entry name" value="dUTPase-like_sf"/>
</dbReference>
<dbReference type="Proteomes" id="UP000191987">
    <property type="component" value="Unassembled WGS sequence"/>
</dbReference>
<keyword evidence="2" id="KW-0546">Nucleotide metabolism</keyword>
<evidence type="ECO:0000256" key="1">
    <source>
        <dbReference type="ARBA" id="ARBA00022801"/>
    </source>
</evidence>
<dbReference type="CDD" id="cd07557">
    <property type="entry name" value="trimeric_dUTPase"/>
    <property type="match status" value="1"/>
</dbReference>
<sequence length="300" mass="32597">MFLTDAKIAEAIRDGGIVIDTLEDTGSYSSVSAPSVSDLRNSKLIQPCSVDFSIGRIYVPPTEPRNGIDTAPIDFQTGHQLQPGETAVVETKERLTLGKMYGAFGFPPAGVSRNSILMTNPGHVDPGFTGHLTFTLINMGRRPFHLRRGERIASLLVFRLSEEVSYGYSERNAASTPKWARLLDQLSPDFGALQTKMVEAAKSAVSEKTSDFENKINEVKRNFSVAQLMVPLGTAAIVAIFGYITTVGDFVKSTEMDAAKNSIAKLEAQAGIGNIEKQLSVIVKRIDQLEANSVDQQQGK</sequence>
<accession>A0A1S7NY94</accession>
<keyword evidence="3" id="KW-1133">Transmembrane helix</keyword>
<proteinExistence type="predicted"/>
<keyword evidence="3" id="KW-0812">Transmembrane</keyword>
<dbReference type="PANTHER" id="PTHR42680">
    <property type="entry name" value="DCTP DEAMINASE"/>
    <property type="match status" value="1"/>
</dbReference>
<dbReference type="GO" id="GO:0008829">
    <property type="term" value="F:dCTP deaminase activity"/>
    <property type="evidence" value="ECO:0007669"/>
    <property type="project" value="InterPro"/>
</dbReference>
<name>A0A1S7NY94_9HYPH</name>
<dbReference type="InterPro" id="IPR033704">
    <property type="entry name" value="dUTPase_trimeric"/>
</dbReference>
<keyword evidence="3" id="KW-0472">Membrane</keyword>
<dbReference type="InterPro" id="IPR011962">
    <property type="entry name" value="dCTP_deaminase"/>
</dbReference>
<dbReference type="PANTHER" id="PTHR42680:SF3">
    <property type="entry name" value="DCTP DEAMINASE"/>
    <property type="match status" value="1"/>
</dbReference>
<evidence type="ECO:0000256" key="2">
    <source>
        <dbReference type="ARBA" id="ARBA00023080"/>
    </source>
</evidence>
<gene>
    <name evidence="4" type="ORF">AGR7C_Cc110056</name>
</gene>
<dbReference type="AlphaFoldDB" id="A0A1S7NY94"/>
<organism evidence="4 5">
    <name type="scientific">Agrobacterium deltaense Zutra 3/1</name>
    <dbReference type="NCBI Taxonomy" id="1183427"/>
    <lineage>
        <taxon>Bacteria</taxon>
        <taxon>Pseudomonadati</taxon>
        <taxon>Pseudomonadota</taxon>
        <taxon>Alphaproteobacteria</taxon>
        <taxon>Hyphomicrobiales</taxon>
        <taxon>Rhizobiaceae</taxon>
        <taxon>Rhizobium/Agrobacterium group</taxon>
        <taxon>Agrobacterium</taxon>
    </lineage>
</organism>
<dbReference type="Gene3D" id="2.70.40.10">
    <property type="match status" value="1"/>
</dbReference>
<protein>
    <submittedName>
        <fullName evidence="4">Uncharacterized protein</fullName>
    </submittedName>
</protein>
<keyword evidence="1" id="KW-0378">Hydrolase</keyword>
<dbReference type="Pfam" id="PF22769">
    <property type="entry name" value="DCD"/>
    <property type="match status" value="1"/>
</dbReference>
<dbReference type="RefSeq" id="WP_080816390.1">
    <property type="nucleotide sequence ID" value="NZ_LT009748.1"/>
</dbReference>
<dbReference type="SUPFAM" id="SSF51283">
    <property type="entry name" value="dUTPase-like"/>
    <property type="match status" value="1"/>
</dbReference>
<evidence type="ECO:0000313" key="4">
    <source>
        <dbReference type="EMBL" id="CUX13286.1"/>
    </source>
</evidence>